<dbReference type="EMBL" id="AP019840">
    <property type="protein sequence ID" value="BBM52551.1"/>
    <property type="molecule type" value="Genomic_DNA"/>
</dbReference>
<name>A0A510KPI2_9FUSO</name>
<organism evidence="1 2">
    <name type="scientific">Leptotrichia trevisanii</name>
    <dbReference type="NCBI Taxonomy" id="109328"/>
    <lineage>
        <taxon>Bacteria</taxon>
        <taxon>Fusobacteriati</taxon>
        <taxon>Fusobacteriota</taxon>
        <taxon>Fusobacteriia</taxon>
        <taxon>Fusobacteriales</taxon>
        <taxon>Leptotrichiaceae</taxon>
        <taxon>Leptotrichia</taxon>
    </lineage>
</organism>
<evidence type="ECO:0000313" key="1">
    <source>
        <dbReference type="EMBL" id="BBM52551.1"/>
    </source>
</evidence>
<accession>A0A510KPI2</accession>
<dbReference type="STRING" id="1122173.GCA_000482505_01630"/>
<dbReference type="RefSeq" id="WP_146996901.1">
    <property type="nucleotide sequence ID" value="NZ_AP019840.1"/>
</dbReference>
<evidence type="ECO:0000313" key="2">
    <source>
        <dbReference type="Proteomes" id="UP000321378"/>
    </source>
</evidence>
<reference evidence="1 2" key="1">
    <citation type="submission" date="2019-07" db="EMBL/GenBank/DDBJ databases">
        <title>Complete Genome Sequence of Leptotrichia trevisanii Strain JMUB3935.</title>
        <authorList>
            <person name="Watanabe S."/>
            <person name="Cui L."/>
        </authorList>
    </citation>
    <scope>NUCLEOTIDE SEQUENCE [LARGE SCALE GENOMIC DNA]</scope>
    <source>
        <strain evidence="1 2">JMUB3935</strain>
    </source>
</reference>
<gene>
    <name evidence="1" type="ORF">JMUB3935_1530</name>
</gene>
<proteinExistence type="predicted"/>
<dbReference type="Proteomes" id="UP000321378">
    <property type="component" value="Chromosome"/>
</dbReference>
<dbReference type="AlphaFoldDB" id="A0A510KPI2"/>
<sequence>MKREKNLILEYGVGSVTYAGIRNFEIQYPYIVIDGENISLVGVKFVKYKNFIAWRNRKNKIR</sequence>
<protein>
    <submittedName>
        <fullName evidence="1">Uncharacterized protein</fullName>
    </submittedName>
</protein>